<dbReference type="OrthoDB" id="3800936at2759"/>
<dbReference type="GO" id="GO:0030178">
    <property type="term" value="P:negative regulation of Wnt signaling pathway"/>
    <property type="evidence" value="ECO:0007669"/>
    <property type="project" value="TreeGrafter"/>
</dbReference>
<reference evidence="3 4" key="1">
    <citation type="journal article" date="2017" name="Curr. Biol.">
        <title>Genome architecture and evolution of a unichromosomal asexual nematode.</title>
        <authorList>
            <person name="Fradin H."/>
            <person name="Zegar C."/>
            <person name="Gutwein M."/>
            <person name="Lucas J."/>
            <person name="Kovtun M."/>
            <person name="Corcoran D."/>
            <person name="Baugh L.R."/>
            <person name="Kiontke K."/>
            <person name="Gunsalus K."/>
            <person name="Fitch D.H."/>
            <person name="Piano F."/>
        </authorList>
    </citation>
    <scope>NUCLEOTIDE SEQUENCE [LARGE SCALE GENOMIC DNA]</scope>
    <source>
        <strain evidence="3">PF1309</strain>
    </source>
</reference>
<evidence type="ECO:0000313" key="4">
    <source>
        <dbReference type="Proteomes" id="UP000218231"/>
    </source>
</evidence>
<dbReference type="InterPro" id="IPR018515">
    <property type="entry name" value="Tuberin-type_domain"/>
</dbReference>
<dbReference type="PANTHER" id="PTHR10063:SF0">
    <property type="entry name" value="TUBERIN"/>
    <property type="match status" value="1"/>
</dbReference>
<evidence type="ECO:0000313" key="3">
    <source>
        <dbReference type="EMBL" id="PAV88546.1"/>
    </source>
</evidence>
<dbReference type="InterPro" id="IPR035974">
    <property type="entry name" value="Rap/Ran-GAP_sf"/>
</dbReference>
<name>A0A2A2LQN8_9BILA</name>
<comment type="caution">
    <text evidence="3">The sequence shown here is derived from an EMBL/GenBank/DDBJ whole genome shotgun (WGS) entry which is preliminary data.</text>
</comment>
<dbReference type="Gene3D" id="3.40.50.11210">
    <property type="entry name" value="Rap/Ran-GAP"/>
    <property type="match status" value="1"/>
</dbReference>
<dbReference type="GO" id="GO:0051056">
    <property type="term" value="P:regulation of small GTPase mediated signal transduction"/>
    <property type="evidence" value="ECO:0007669"/>
    <property type="project" value="InterPro"/>
</dbReference>
<feature type="domain" description="Rap-GAP" evidence="2">
    <location>
        <begin position="392"/>
        <end position="616"/>
    </location>
</feature>
<evidence type="ECO:0000259" key="2">
    <source>
        <dbReference type="PROSITE" id="PS50085"/>
    </source>
</evidence>
<dbReference type="InterPro" id="IPR000331">
    <property type="entry name" value="Rap/Ran_GAP_dom"/>
</dbReference>
<dbReference type="STRING" id="2018661.A0A2A2LQN8"/>
<dbReference type="PROSITE" id="PS50085">
    <property type="entry name" value="RAPGAP"/>
    <property type="match status" value="1"/>
</dbReference>
<dbReference type="PANTHER" id="PTHR10063">
    <property type="entry name" value="TUBERIN"/>
    <property type="match status" value="1"/>
</dbReference>
<dbReference type="GO" id="GO:0032007">
    <property type="term" value="P:negative regulation of TOR signaling"/>
    <property type="evidence" value="ECO:0007669"/>
    <property type="project" value="TreeGrafter"/>
</dbReference>
<dbReference type="GO" id="GO:0005096">
    <property type="term" value="F:GTPase activator activity"/>
    <property type="evidence" value="ECO:0007669"/>
    <property type="project" value="UniProtKB-KW"/>
</dbReference>
<dbReference type="Proteomes" id="UP000218231">
    <property type="component" value="Unassembled WGS sequence"/>
</dbReference>
<dbReference type="GO" id="GO:0051898">
    <property type="term" value="P:negative regulation of phosphatidylinositol 3-kinase/protein kinase B signal transduction"/>
    <property type="evidence" value="ECO:0007669"/>
    <property type="project" value="TreeGrafter"/>
</dbReference>
<keyword evidence="4" id="KW-1185">Reference proteome</keyword>
<protein>
    <recommendedName>
        <fullName evidence="2">Rap-GAP domain-containing protein</fullName>
    </recommendedName>
</protein>
<dbReference type="InterPro" id="IPR027107">
    <property type="entry name" value="Tuberin/Ral-act_asu"/>
</dbReference>
<organism evidence="3 4">
    <name type="scientific">Diploscapter pachys</name>
    <dbReference type="NCBI Taxonomy" id="2018661"/>
    <lineage>
        <taxon>Eukaryota</taxon>
        <taxon>Metazoa</taxon>
        <taxon>Ecdysozoa</taxon>
        <taxon>Nematoda</taxon>
        <taxon>Chromadorea</taxon>
        <taxon>Rhabditida</taxon>
        <taxon>Rhabditina</taxon>
        <taxon>Rhabditomorpha</taxon>
        <taxon>Rhabditoidea</taxon>
        <taxon>Rhabditidae</taxon>
        <taxon>Diploscapter</taxon>
    </lineage>
</organism>
<sequence>MRTRRTRLSVVACCVASHIIPEIMASFAHKLIDSLYGLTPSASSAIPVLELLSDTSDIHQFHKFFDEKQFSSVMSVIGNYGNVNKFSPFVISSMQRTAMRWYIRAPEAKRTAIKDSLNRKIEQVLSTPYTVLSGEAILNSNQVSRQPSGDGRQVSGALFTLGAQPETPPIVESSAAAITKSEKILSEVRHVMESFFKSPVILEVQGDADFPPSLREASHEYYYLNDTIISVRTLVDGKILDREDSYDNVFMESGKAEIGFTTPQQSPSFLEQRRRNASAVQGASNRRGAVVNGEKRAVDDCLATTQASHFPPRQRITSLSRMPAITFTQMIVRHAHGKTCWTMRSLDEWPEDFEKTSSIPPPASSLLHHLSTMNGAVKLGQKGKEEDLQRSIRILDTLPAMDLHQVGVLYMGPYQSEQKEILSNIYGSECYNRFVKDLGEPFSLDSEMRNTGLILGKHGTYSYNYMDELSHIIYAVGTLMPNLEEDPNFNQKTKIIGNNEVCIVWNESGVNFKYGMLFKKFQQSAVEIVPYGLNHVLVQIHAKKEVCEWMAMKRVLLPIGRAPSVVRKLTQRLSVASIMHNHETRSSGSENDLPFISHAILRLRKISDIKERNAER</sequence>
<dbReference type="AlphaFoldDB" id="A0A2A2LQN8"/>
<dbReference type="SUPFAM" id="SSF111347">
    <property type="entry name" value="Rap/Ran-GAP"/>
    <property type="match status" value="1"/>
</dbReference>
<gene>
    <name evidence="3" type="ORF">WR25_21838</name>
</gene>
<dbReference type="GO" id="GO:0033596">
    <property type="term" value="C:TSC1-TSC2 complex"/>
    <property type="evidence" value="ECO:0007669"/>
    <property type="project" value="TreeGrafter"/>
</dbReference>
<accession>A0A2A2LQN8</accession>
<dbReference type="Pfam" id="PF02145">
    <property type="entry name" value="Rap_GAP"/>
    <property type="match status" value="1"/>
</dbReference>
<dbReference type="GO" id="GO:0051726">
    <property type="term" value="P:regulation of cell cycle"/>
    <property type="evidence" value="ECO:0007669"/>
    <property type="project" value="TreeGrafter"/>
</dbReference>
<dbReference type="EMBL" id="LIAE01006513">
    <property type="protein sequence ID" value="PAV88546.1"/>
    <property type="molecule type" value="Genomic_DNA"/>
</dbReference>
<proteinExistence type="predicted"/>
<dbReference type="GO" id="GO:0005634">
    <property type="term" value="C:nucleus"/>
    <property type="evidence" value="ECO:0007669"/>
    <property type="project" value="InterPro"/>
</dbReference>
<keyword evidence="1" id="KW-0343">GTPase activation</keyword>
<dbReference type="Pfam" id="PF03542">
    <property type="entry name" value="Tuberin"/>
    <property type="match status" value="1"/>
</dbReference>
<evidence type="ECO:0000256" key="1">
    <source>
        <dbReference type="ARBA" id="ARBA00022468"/>
    </source>
</evidence>
<dbReference type="GO" id="GO:0046627">
    <property type="term" value="P:negative regulation of insulin receptor signaling pathway"/>
    <property type="evidence" value="ECO:0007669"/>
    <property type="project" value="TreeGrafter"/>
</dbReference>